<reference evidence="1 2" key="1">
    <citation type="submission" date="2019-06" db="EMBL/GenBank/DDBJ databases">
        <title>Genome Sequence of the Brown Rot Fungal Pathogen Monilinia fructicola.</title>
        <authorList>
            <person name="De Miccolis Angelini R.M."/>
            <person name="Landi L."/>
            <person name="Abate D."/>
            <person name="Pollastro S."/>
            <person name="Romanazzi G."/>
            <person name="Faretra F."/>
        </authorList>
    </citation>
    <scope>NUCLEOTIDE SEQUENCE [LARGE SCALE GENOMIC DNA]</scope>
    <source>
        <strain evidence="1 2">Mfrc123</strain>
    </source>
</reference>
<dbReference type="AlphaFoldDB" id="A0A5M9JCS0"/>
<organism evidence="1 2">
    <name type="scientific">Monilinia fructicola</name>
    <name type="common">Brown rot fungus</name>
    <name type="synonym">Ciboria fructicola</name>
    <dbReference type="NCBI Taxonomy" id="38448"/>
    <lineage>
        <taxon>Eukaryota</taxon>
        <taxon>Fungi</taxon>
        <taxon>Dikarya</taxon>
        <taxon>Ascomycota</taxon>
        <taxon>Pezizomycotina</taxon>
        <taxon>Leotiomycetes</taxon>
        <taxon>Helotiales</taxon>
        <taxon>Sclerotiniaceae</taxon>
        <taxon>Monilinia</taxon>
    </lineage>
</organism>
<evidence type="ECO:0000313" key="2">
    <source>
        <dbReference type="Proteomes" id="UP000322873"/>
    </source>
</evidence>
<sequence>MGGDAIVCLGGAAFCTEGVEKSNRSPNEELAFAPNPLEELNVRDTCEGAVVERKPGPRRVLIGGWRDSLSWRRLKVLELVEM</sequence>
<protein>
    <submittedName>
        <fullName evidence="1">Uncharacterized protein</fullName>
    </submittedName>
</protein>
<comment type="caution">
    <text evidence="1">The sequence shown here is derived from an EMBL/GenBank/DDBJ whole genome shotgun (WGS) entry which is preliminary data.</text>
</comment>
<proteinExistence type="predicted"/>
<keyword evidence="2" id="KW-1185">Reference proteome</keyword>
<gene>
    <name evidence="1" type="ORF">EYC84_009538</name>
</gene>
<name>A0A5M9JCS0_MONFR</name>
<accession>A0A5M9JCS0</accession>
<dbReference type="EMBL" id="VICG01000013">
    <property type="protein sequence ID" value="KAA8565692.1"/>
    <property type="molecule type" value="Genomic_DNA"/>
</dbReference>
<dbReference type="Proteomes" id="UP000322873">
    <property type="component" value="Unassembled WGS sequence"/>
</dbReference>
<evidence type="ECO:0000313" key="1">
    <source>
        <dbReference type="EMBL" id="KAA8565692.1"/>
    </source>
</evidence>